<dbReference type="Pfam" id="PF13620">
    <property type="entry name" value="CarboxypepD_reg"/>
    <property type="match status" value="1"/>
</dbReference>
<organism evidence="3 4">
    <name type="scientific">Pyxidicoccus parkwayensis</name>
    <dbReference type="NCBI Taxonomy" id="2813578"/>
    <lineage>
        <taxon>Bacteria</taxon>
        <taxon>Pseudomonadati</taxon>
        <taxon>Myxococcota</taxon>
        <taxon>Myxococcia</taxon>
        <taxon>Myxococcales</taxon>
        <taxon>Cystobacterineae</taxon>
        <taxon>Myxococcaceae</taxon>
        <taxon>Pyxidicoccus</taxon>
    </lineage>
</organism>
<dbReference type="SUPFAM" id="SSF49464">
    <property type="entry name" value="Carboxypeptidase regulatory domain-like"/>
    <property type="match status" value="3"/>
</dbReference>
<accession>A0ABX7P1J4</accession>
<evidence type="ECO:0000313" key="3">
    <source>
        <dbReference type="EMBL" id="QSQ22418.1"/>
    </source>
</evidence>
<name>A0ABX7P1J4_9BACT</name>
<feature type="chain" id="PRO_5045423427" evidence="2">
    <location>
        <begin position="24"/>
        <end position="784"/>
    </location>
</feature>
<dbReference type="InterPro" id="IPR008969">
    <property type="entry name" value="CarboxyPept-like_regulatory"/>
</dbReference>
<evidence type="ECO:0000256" key="1">
    <source>
        <dbReference type="SAM" id="MobiDB-lite"/>
    </source>
</evidence>
<evidence type="ECO:0000256" key="2">
    <source>
        <dbReference type="SAM" id="SignalP"/>
    </source>
</evidence>
<keyword evidence="4" id="KW-1185">Reference proteome</keyword>
<dbReference type="Proteomes" id="UP000662747">
    <property type="component" value="Chromosome"/>
</dbReference>
<dbReference type="EMBL" id="CP071090">
    <property type="protein sequence ID" value="QSQ22418.1"/>
    <property type="molecule type" value="Genomic_DNA"/>
</dbReference>
<evidence type="ECO:0000313" key="4">
    <source>
        <dbReference type="Proteomes" id="UP000662747"/>
    </source>
</evidence>
<feature type="compositionally biased region" description="Basic and acidic residues" evidence="1">
    <location>
        <begin position="772"/>
        <end position="784"/>
    </location>
</feature>
<protein>
    <submittedName>
        <fullName evidence="3">Carboxypeptidase regulatory-like domain-containing protein</fullName>
    </submittedName>
</protein>
<dbReference type="InterPro" id="IPR013784">
    <property type="entry name" value="Carb-bd-like_fold"/>
</dbReference>
<dbReference type="PROSITE" id="PS51257">
    <property type="entry name" value="PROKAR_LIPOPROTEIN"/>
    <property type="match status" value="1"/>
</dbReference>
<feature type="signal peptide" evidence="2">
    <location>
        <begin position="1"/>
        <end position="23"/>
    </location>
</feature>
<dbReference type="SUPFAM" id="SSF49452">
    <property type="entry name" value="Starch-binding domain-like"/>
    <property type="match status" value="1"/>
</dbReference>
<gene>
    <name evidence="3" type="ORF">JY651_46120</name>
</gene>
<sequence length="784" mass="85500">MPSSRAVLLLLTLALSWVACSHAPAVLAQQEMGHVPESCATGEARAQVLLRVVDEEGQPVPGARVDRYSGIPDGPPELVRGEDRVTNSAGEARLSIPVEPGRVSSLRITAEGYLDASWDLDLVAGEQQPLDVRLRRNVTLSGRVVDPQGKPLPAVYVYAVEPSGLSYSRLVETDAGGRFSLTAPPRRSISLQARSAGGASRPVQVVGPRQDIELVLAVEPPAVLSVVVRHAWGHPLAQVQVLWKEAPRDGSSSQWGYSMTDGQGRVEFILRTPGRFQVWALWKREDFQWVASEEVSLAPGQHTSRVLTFEDSRVRPPLTGRVTDTRGHPVQGVIVSAAPLSRTGPADTTDEQSWARSEADGRFTLKGLREGPVRLLAMGDTRRFEGLPPLDVPLGQDDVSFSLVRRSTLQARVVDPEGRPVPELSVLVNDEYVYPPEGRFEDVVVPEGRSKVSVVADGFTIEHRMVDVPAHKHFRLTEPIVLKAARTVRGRVVKEDGCTPIPGAIVALEREEMPANELGDLMTTRTDSQGRFSLAHLEHGPLVLRVGRWPVFYRGLRGPVPEVRKHVGAREDQVTIRFGPEASLTGVVTGSEGRPLGAGTLTTYCSGGWGRLDAAGRYVLHGLEGGKECWLQVSVDEEDRTAPPPVFSPRRVVLPERGTVRVDLSARRGPASLVVDLPRKDVWLGLLEGDVPMPETWARFVELRGALRPDPCRACEAEDGRPGALTFSQLALGRYTLLVGESRPELVGMDMVRVPVTLTAPGTTRVQVSASEPRRVLEAEHRPR</sequence>
<reference evidence="3 4" key="1">
    <citation type="submission" date="2021-02" db="EMBL/GenBank/DDBJ databases">
        <title>De Novo genome assembly of isolated myxobacteria.</title>
        <authorList>
            <person name="Stevens D.C."/>
        </authorList>
    </citation>
    <scope>NUCLEOTIDE SEQUENCE [LARGE SCALE GENOMIC DNA]</scope>
    <source>
        <strain evidence="4">SCPEA02</strain>
    </source>
</reference>
<keyword evidence="2" id="KW-0732">Signal</keyword>
<proteinExistence type="predicted"/>
<dbReference type="RefSeq" id="WP_206723995.1">
    <property type="nucleotide sequence ID" value="NZ_CP071090.1"/>
</dbReference>
<feature type="region of interest" description="Disordered" evidence="1">
    <location>
        <begin position="765"/>
        <end position="784"/>
    </location>
</feature>
<dbReference type="Gene3D" id="2.60.40.1120">
    <property type="entry name" value="Carboxypeptidase-like, regulatory domain"/>
    <property type="match status" value="1"/>
</dbReference>